<evidence type="ECO:0000256" key="8">
    <source>
        <dbReference type="SAM" id="Phobius"/>
    </source>
</evidence>
<feature type="domain" description="Resistance to inhibitors of cholinesterase protein 3 N-terminal" evidence="9">
    <location>
        <begin position="207"/>
        <end position="314"/>
    </location>
</feature>
<evidence type="ECO:0000256" key="6">
    <source>
        <dbReference type="ARBA" id="ARBA00023136"/>
    </source>
</evidence>
<gene>
    <name evidence="10" type="primary">ric-3_2</name>
    <name evidence="10" type="ORF">CM83_37237</name>
</gene>
<evidence type="ECO:0000256" key="5">
    <source>
        <dbReference type="ARBA" id="ARBA00022989"/>
    </source>
</evidence>
<evidence type="ECO:0000256" key="4">
    <source>
        <dbReference type="ARBA" id="ARBA00022824"/>
    </source>
</evidence>
<keyword evidence="4" id="KW-0256">Endoplasmic reticulum</keyword>
<evidence type="ECO:0000259" key="9">
    <source>
        <dbReference type="Pfam" id="PF15361"/>
    </source>
</evidence>
<dbReference type="GO" id="GO:0043025">
    <property type="term" value="C:neuronal cell body"/>
    <property type="evidence" value="ECO:0007669"/>
    <property type="project" value="TreeGrafter"/>
</dbReference>
<keyword evidence="6 8" id="KW-0472">Membrane</keyword>
<name>A0A0A9YSP7_LYGHE</name>
<dbReference type="InterPro" id="IPR032763">
    <property type="entry name" value="RIC3_N"/>
</dbReference>
<comment type="subcellular location">
    <subcellularLocation>
        <location evidence="1">Endoplasmic reticulum membrane</location>
    </subcellularLocation>
</comment>
<dbReference type="GO" id="GO:0043005">
    <property type="term" value="C:neuron projection"/>
    <property type="evidence" value="ECO:0007669"/>
    <property type="project" value="TreeGrafter"/>
</dbReference>
<dbReference type="GO" id="GO:0007271">
    <property type="term" value="P:synaptic transmission, cholinergic"/>
    <property type="evidence" value="ECO:0007669"/>
    <property type="project" value="TreeGrafter"/>
</dbReference>
<accession>A0A0A9YSP7</accession>
<feature type="compositionally biased region" description="Basic and acidic residues" evidence="7">
    <location>
        <begin position="478"/>
        <end position="489"/>
    </location>
</feature>
<dbReference type="Pfam" id="PF15361">
    <property type="entry name" value="RIC3"/>
    <property type="match status" value="1"/>
</dbReference>
<feature type="region of interest" description="Disordered" evidence="7">
    <location>
        <begin position="386"/>
        <end position="406"/>
    </location>
</feature>
<reference evidence="10" key="1">
    <citation type="journal article" date="2014" name="PLoS ONE">
        <title>Transcriptome-Based Identification of ABC Transporters in the Western Tarnished Plant Bug Lygus hesperus.</title>
        <authorList>
            <person name="Hull J.J."/>
            <person name="Chaney K."/>
            <person name="Geib S.M."/>
            <person name="Fabrick J.A."/>
            <person name="Brent C.S."/>
            <person name="Walsh D."/>
            <person name="Lavine L.C."/>
        </authorList>
    </citation>
    <scope>NUCLEOTIDE SEQUENCE</scope>
</reference>
<evidence type="ECO:0000313" key="10">
    <source>
        <dbReference type="EMBL" id="JAG32580.1"/>
    </source>
</evidence>
<dbReference type="GO" id="GO:0034394">
    <property type="term" value="P:protein localization to cell surface"/>
    <property type="evidence" value="ECO:0007669"/>
    <property type="project" value="TreeGrafter"/>
</dbReference>
<feature type="transmembrane region" description="Helical" evidence="8">
    <location>
        <begin position="12"/>
        <end position="32"/>
    </location>
</feature>
<sequence length="518" mass="56706">MSDFTTSKSIFVLAIVAGCFAILWPNVFYPMFQGQPLDKIAEQGKRGGSGCCDVLFDKDVDAIKLVSELCGKVLEKEHNYERDYALYLQQGKLTKAIVKTCQKSVLKQCAVDVADLLNEKVNLGRSYKQLVDELRSLNSSLCLKHAFGISFGNLGNPRQMRIWGINQPKHMHQERPPHLRPEFLHPALREKGRAIPQSHVVPKVVIEGRPGPIPGLRPPMGGAGHVVPPPKGGSTMGIVMPMYTIGIVVFFLYTMMKLIFKKSDVSSSYELSPDPDFGNTVFGDGCNKTFANGKEAFDDSKLVVTAITGLVEEVNRQIRSELLPENKVAQTQEDQTKLDDNTSKASQEEVSTLDDVEIELLQNVVEEDDSGKGSVKVLGMEMTESCEKGARWSRPPTPLSRPTTPQNIYITGPLAPSSKLLVSDSHTETSADDNSVVLTGKVTLSLIGLDKEEIEALESQLDAEPKAVECLSTGTNKSKHEIGKPKGKDEADDGEGNDDSSVDTDEFESDIEESPTPN</sequence>
<keyword evidence="3 8" id="KW-0812">Transmembrane</keyword>
<evidence type="ECO:0000256" key="1">
    <source>
        <dbReference type="ARBA" id="ARBA00004586"/>
    </source>
</evidence>
<comment type="similarity">
    <text evidence="2">Belongs to the ric-3 family.</text>
</comment>
<feature type="region of interest" description="Disordered" evidence="7">
    <location>
        <begin position="460"/>
        <end position="518"/>
    </location>
</feature>
<dbReference type="PANTHER" id="PTHR21723:SF3">
    <property type="entry name" value="PROTEIN RIC-3"/>
    <property type="match status" value="1"/>
</dbReference>
<feature type="transmembrane region" description="Helical" evidence="8">
    <location>
        <begin position="235"/>
        <end position="253"/>
    </location>
</feature>
<dbReference type="EMBL" id="GBHO01011024">
    <property type="protein sequence ID" value="JAG32580.1"/>
    <property type="molecule type" value="Transcribed_RNA"/>
</dbReference>
<proteinExistence type="inferred from homology"/>
<dbReference type="InterPro" id="IPR026160">
    <property type="entry name" value="Ric3"/>
</dbReference>
<evidence type="ECO:0000256" key="3">
    <source>
        <dbReference type="ARBA" id="ARBA00022692"/>
    </source>
</evidence>
<reference evidence="10" key="2">
    <citation type="submission" date="2014-07" db="EMBL/GenBank/DDBJ databases">
        <authorList>
            <person name="Hull J."/>
        </authorList>
    </citation>
    <scope>NUCLEOTIDE SEQUENCE</scope>
</reference>
<evidence type="ECO:0000256" key="7">
    <source>
        <dbReference type="SAM" id="MobiDB-lite"/>
    </source>
</evidence>
<evidence type="ECO:0000256" key="2">
    <source>
        <dbReference type="ARBA" id="ARBA00008538"/>
    </source>
</evidence>
<dbReference type="PANTHER" id="PTHR21723">
    <property type="entry name" value="RESISTANCE TO INHIBITORS OF CHOLINESTERASE PROTEIN 3 RIC3"/>
    <property type="match status" value="1"/>
</dbReference>
<dbReference type="GO" id="GO:0045202">
    <property type="term" value="C:synapse"/>
    <property type="evidence" value="ECO:0007669"/>
    <property type="project" value="GOC"/>
</dbReference>
<organism evidence="10">
    <name type="scientific">Lygus hesperus</name>
    <name type="common">Western plant bug</name>
    <dbReference type="NCBI Taxonomy" id="30085"/>
    <lineage>
        <taxon>Eukaryota</taxon>
        <taxon>Metazoa</taxon>
        <taxon>Ecdysozoa</taxon>
        <taxon>Arthropoda</taxon>
        <taxon>Hexapoda</taxon>
        <taxon>Insecta</taxon>
        <taxon>Pterygota</taxon>
        <taxon>Neoptera</taxon>
        <taxon>Paraneoptera</taxon>
        <taxon>Hemiptera</taxon>
        <taxon>Heteroptera</taxon>
        <taxon>Panheteroptera</taxon>
        <taxon>Cimicomorpha</taxon>
        <taxon>Miridae</taxon>
        <taxon>Mirini</taxon>
        <taxon>Lygus</taxon>
    </lineage>
</organism>
<feature type="region of interest" description="Disordered" evidence="7">
    <location>
        <begin position="325"/>
        <end position="350"/>
    </location>
</feature>
<keyword evidence="5 8" id="KW-1133">Transmembrane helix</keyword>
<dbReference type="AlphaFoldDB" id="A0A0A9YSP7"/>
<feature type="compositionally biased region" description="Acidic residues" evidence="7">
    <location>
        <begin position="490"/>
        <end position="518"/>
    </location>
</feature>
<dbReference type="GO" id="GO:0005789">
    <property type="term" value="C:endoplasmic reticulum membrane"/>
    <property type="evidence" value="ECO:0007669"/>
    <property type="project" value="UniProtKB-SubCell"/>
</dbReference>
<protein>
    <submittedName>
        <fullName evidence="10">Resistance to inhibitors of cholinesterase protein 3</fullName>
    </submittedName>
</protein>